<dbReference type="Gene3D" id="3.40.50.620">
    <property type="entry name" value="HUPs"/>
    <property type="match status" value="1"/>
</dbReference>
<dbReference type="STRING" id="147828.A0A4S2M0E9"/>
<proteinExistence type="predicted"/>
<dbReference type="EMBL" id="SJOL01005867">
    <property type="protein sequence ID" value="TGZ69675.1"/>
    <property type="molecule type" value="Genomic_DNA"/>
</dbReference>
<dbReference type="CDD" id="cd23659">
    <property type="entry name" value="USP_At3g01520-like"/>
    <property type="match status" value="1"/>
</dbReference>
<dbReference type="PANTHER" id="PTHR46989:SF3">
    <property type="entry name" value="USPA DOMAIN-CONTAINING PROTEIN"/>
    <property type="match status" value="1"/>
</dbReference>
<dbReference type="InterPro" id="IPR014729">
    <property type="entry name" value="Rossmann-like_a/b/a_fold"/>
</dbReference>
<evidence type="ECO:0000313" key="2">
    <source>
        <dbReference type="EMBL" id="TGZ69675.1"/>
    </source>
</evidence>
<dbReference type="AlphaFoldDB" id="A0A4S2M0E9"/>
<accession>A0A4S2M0E9</accession>
<name>A0A4S2M0E9_OPIFE</name>
<dbReference type="Proteomes" id="UP000308267">
    <property type="component" value="Unassembled WGS sequence"/>
</dbReference>
<dbReference type="InterPro" id="IPR006015">
    <property type="entry name" value="Universal_stress_UspA"/>
</dbReference>
<gene>
    <name evidence="2" type="ORF">CRM22_003602</name>
</gene>
<comment type="caution">
    <text evidence="2">The sequence shown here is derived from an EMBL/GenBank/DDBJ whole genome shotgun (WGS) entry which is preliminary data.</text>
</comment>
<keyword evidence="3" id="KW-1185">Reference proteome</keyword>
<feature type="domain" description="UspA" evidence="1">
    <location>
        <begin position="19"/>
        <end position="165"/>
    </location>
</feature>
<dbReference type="OrthoDB" id="843225at2759"/>
<evidence type="ECO:0000259" key="1">
    <source>
        <dbReference type="Pfam" id="PF00582"/>
    </source>
</evidence>
<dbReference type="PANTHER" id="PTHR46989">
    <property type="entry name" value="USP DOMAIN-CONTAINING PROTEIN"/>
    <property type="match status" value="1"/>
</dbReference>
<reference evidence="2 3" key="1">
    <citation type="journal article" date="2019" name="BMC Genomics">
        <title>New insights from Opisthorchis felineus genome: update on genomics of the epidemiologically important liver flukes.</title>
        <authorList>
            <person name="Ershov N.I."/>
            <person name="Mordvinov V.A."/>
            <person name="Prokhortchouk E.B."/>
            <person name="Pakharukova M.Y."/>
            <person name="Gunbin K.V."/>
            <person name="Ustyantsev K."/>
            <person name="Genaev M.A."/>
            <person name="Blinov A.G."/>
            <person name="Mazur A."/>
            <person name="Boulygina E."/>
            <person name="Tsygankova S."/>
            <person name="Khrameeva E."/>
            <person name="Chekanov N."/>
            <person name="Fan G."/>
            <person name="Xiao A."/>
            <person name="Zhang H."/>
            <person name="Xu X."/>
            <person name="Yang H."/>
            <person name="Solovyev V."/>
            <person name="Lee S.M."/>
            <person name="Liu X."/>
            <person name="Afonnikov D.A."/>
            <person name="Skryabin K.G."/>
        </authorList>
    </citation>
    <scope>NUCLEOTIDE SEQUENCE [LARGE SCALE GENOMIC DNA]</scope>
    <source>
        <strain evidence="2">AK-0245</strain>
        <tissue evidence="2">Whole organism</tissue>
    </source>
</reference>
<dbReference type="SUPFAM" id="SSF52402">
    <property type="entry name" value="Adenine nucleotide alpha hydrolases-like"/>
    <property type="match status" value="1"/>
</dbReference>
<protein>
    <recommendedName>
        <fullName evidence="1">UspA domain-containing protein</fullName>
    </recommendedName>
</protein>
<sequence length="170" mass="18694">MAATGAEPQDAGSEGDKVRVILFPIDGSTHSERAFMWYLDKMRAPNDRALFIGVIEPLHTSHAFGMAMETSTMPELDRAMEIKTANCKQLCRDKMKHAKELELPAQAFLYVDSHPGNAVIKAVERHNANIVVMGNRGLGGVRRTVLGSVSDYVLHHSYVPVVIVPPAEDN</sequence>
<dbReference type="InterPro" id="IPR006016">
    <property type="entry name" value="UspA"/>
</dbReference>
<dbReference type="Pfam" id="PF00582">
    <property type="entry name" value="Usp"/>
    <property type="match status" value="1"/>
</dbReference>
<evidence type="ECO:0000313" key="3">
    <source>
        <dbReference type="Proteomes" id="UP000308267"/>
    </source>
</evidence>
<organism evidence="2 3">
    <name type="scientific">Opisthorchis felineus</name>
    <dbReference type="NCBI Taxonomy" id="147828"/>
    <lineage>
        <taxon>Eukaryota</taxon>
        <taxon>Metazoa</taxon>
        <taxon>Spiralia</taxon>
        <taxon>Lophotrochozoa</taxon>
        <taxon>Platyhelminthes</taxon>
        <taxon>Trematoda</taxon>
        <taxon>Digenea</taxon>
        <taxon>Opisthorchiida</taxon>
        <taxon>Opisthorchiata</taxon>
        <taxon>Opisthorchiidae</taxon>
        <taxon>Opisthorchis</taxon>
    </lineage>
</organism>
<dbReference type="PRINTS" id="PR01438">
    <property type="entry name" value="UNVRSLSTRESS"/>
</dbReference>